<dbReference type="AlphaFoldDB" id="A0A7H8QVP6"/>
<dbReference type="GO" id="GO:0005975">
    <property type="term" value="P:carbohydrate metabolic process"/>
    <property type="evidence" value="ECO:0007669"/>
    <property type="project" value="InterPro"/>
</dbReference>
<dbReference type="KEGG" id="trg:TRUGW13939_04021"/>
<dbReference type="InterPro" id="IPR002213">
    <property type="entry name" value="UDP_glucos_trans"/>
</dbReference>
<keyword evidence="2" id="KW-0808">Transferase</keyword>
<feature type="domain" description="Glycosyltransferase family 28 N-terminal" evidence="5">
    <location>
        <begin position="89"/>
        <end position="253"/>
    </location>
</feature>
<dbReference type="SUPFAM" id="SSF53756">
    <property type="entry name" value="UDP-Glycosyltransferase/glycogen phosphorylase"/>
    <property type="match status" value="1"/>
</dbReference>
<evidence type="ECO:0000259" key="5">
    <source>
        <dbReference type="Pfam" id="PF03033"/>
    </source>
</evidence>
<dbReference type="GO" id="GO:0012505">
    <property type="term" value="C:endomembrane system"/>
    <property type="evidence" value="ECO:0007669"/>
    <property type="project" value="UniProtKB-SubCell"/>
</dbReference>
<feature type="domain" description="Erythromycin biosynthesis protein CIII-like C-terminal" evidence="6">
    <location>
        <begin position="418"/>
        <end position="515"/>
    </location>
</feature>
<dbReference type="Pfam" id="PF06722">
    <property type="entry name" value="EryCIII-like_C"/>
    <property type="match status" value="1"/>
</dbReference>
<dbReference type="CDD" id="cd03784">
    <property type="entry name" value="GT1_Gtf-like"/>
    <property type="match status" value="1"/>
</dbReference>
<dbReference type="RefSeq" id="XP_035343091.1">
    <property type="nucleotide sequence ID" value="XM_035487198.1"/>
</dbReference>
<protein>
    <submittedName>
        <fullName evidence="7">Uncharacterized protein</fullName>
    </submittedName>
</protein>
<dbReference type="FunFam" id="3.40.50.2000:FF:000100">
    <property type="entry name" value="Glycosyltransferase family 1 protein"/>
    <property type="match status" value="1"/>
</dbReference>
<dbReference type="InterPro" id="IPR050426">
    <property type="entry name" value="Glycosyltransferase_28"/>
</dbReference>
<dbReference type="InterPro" id="IPR004276">
    <property type="entry name" value="GlycoTrans_28_N"/>
</dbReference>
<accession>A0A7H8QVP6</accession>
<evidence type="ECO:0000256" key="4">
    <source>
        <dbReference type="SAM" id="MobiDB-lite"/>
    </source>
</evidence>
<organism evidence="7 8">
    <name type="scientific">Talaromyces rugulosus</name>
    <name type="common">Penicillium rugulosum</name>
    <dbReference type="NCBI Taxonomy" id="121627"/>
    <lineage>
        <taxon>Eukaryota</taxon>
        <taxon>Fungi</taxon>
        <taxon>Dikarya</taxon>
        <taxon>Ascomycota</taxon>
        <taxon>Pezizomycotina</taxon>
        <taxon>Eurotiomycetes</taxon>
        <taxon>Eurotiomycetidae</taxon>
        <taxon>Eurotiales</taxon>
        <taxon>Trichocomaceae</taxon>
        <taxon>Talaromyces</taxon>
        <taxon>Talaromyces sect. Islandici</taxon>
    </lineage>
</organism>
<gene>
    <name evidence="7" type="ORF">TRUGW13939_04021</name>
</gene>
<evidence type="ECO:0000256" key="3">
    <source>
        <dbReference type="ARBA" id="ARBA00023098"/>
    </source>
</evidence>
<name>A0A7H8QVP6_TALRU</name>
<proteinExistence type="predicted"/>
<evidence type="ECO:0000313" key="7">
    <source>
        <dbReference type="EMBL" id="QKX56913.1"/>
    </source>
</evidence>
<dbReference type="Proteomes" id="UP000509510">
    <property type="component" value="Chromosome II"/>
</dbReference>
<reference evidence="8" key="1">
    <citation type="submission" date="2020-06" db="EMBL/GenBank/DDBJ databases">
        <title>A chromosome-scale genome assembly of Talaromyces rugulosus W13939.</title>
        <authorList>
            <person name="Wang B."/>
            <person name="Guo L."/>
            <person name="Ye K."/>
            <person name="Wang L."/>
        </authorList>
    </citation>
    <scope>NUCLEOTIDE SEQUENCE [LARGE SCALE GENOMIC DNA]</scope>
    <source>
        <strain evidence="8">W13939</strain>
    </source>
</reference>
<dbReference type="Gene3D" id="3.40.50.2000">
    <property type="entry name" value="Glycogen Phosphorylase B"/>
    <property type="match status" value="2"/>
</dbReference>
<sequence length="895" mass="99639">MDLLTNRDDEMDSQLSMPSTGGMPADPEFDSGDLILNDGRLNIKFNEHKPFFKKLVQYLERSLKTVHGNIEPSNFQKEEKEPFPLQLNIVIQVVGSRGDIQPFIALGKELRRNSHRVRLATHLKFRDEIRESGLEFFDIGGDPEQLMAFMVQNPGLMPGLSTIKSGAIRQRRREMKAIFSGCWRSCFEMGDGTGLRQMPDNIGIDATENHARPFVADVIIANPPSFAHISCAEKLGIPLHLMFTMPWSPTRSFPHPLASVRSKDGKTSMANFASYALVEIMIWHGLGDLINNFRKKDLALDPLDSSQVPGLIQKLKIPYSYLWSPALLPKPEDWSDNIDICGFQFLTSETEYRAPQALQEFLDAGEPPIYIGFGSIVVKEPVNLTLIIFEAVRRTGQRAIISKGWSNIGMGVPETRGDIFLLGNCPHEWLFPRVSCVVHHGGAGTTAASLLAGRPTVIIPFFGDQPFWGSIVAKAGAGPPPVPYKRLTATDLASAISTALEPLTKTNAEDIGKKMRMENGVQNVVRSFHHHLNTEKLRCSICPHKPAVWWHRRSRIKLSALAASVLVHMGQVDPHDLVMYHQLEYSTGRDPRGPLSAGAEAFYDLVTDMVGGMVRIPMDISSFVTGKQPMGEYKNSKLHGWAVKRFSNAFSRKAKQVTWVSSEDETGTDVPIEEYPESVNSYYHGCTAGNIPVIGSEYTDNDIGIIHQSPNREQQLMTARTKGVFTDTPHYTGRIATQLLDFFLRLPTDFALGLTKGFHNAPKLYNDSTVKEFPIVRSTKSGIRAATTEFTQEFYDGITGIIMQPVEAVQEHGGRGLIPGIGKGLGGAFFKPMTGILAIAGFPLDGLHKTLRNYISRSKLRGIIQSRITQGIEEMCDASNEERQRIIHKWHEIRI</sequence>
<keyword evidence="8" id="KW-1185">Reference proteome</keyword>
<keyword evidence="3" id="KW-0443">Lipid metabolism</keyword>
<dbReference type="PANTHER" id="PTHR48050:SF13">
    <property type="entry name" value="STEROL 3-BETA-GLUCOSYLTRANSFERASE UGT80A2"/>
    <property type="match status" value="1"/>
</dbReference>
<dbReference type="GO" id="GO:0006629">
    <property type="term" value="P:lipid metabolic process"/>
    <property type="evidence" value="ECO:0007669"/>
    <property type="project" value="UniProtKB-KW"/>
</dbReference>
<dbReference type="GO" id="GO:0016906">
    <property type="term" value="F:sterol 3-beta-glucosyltransferase activity"/>
    <property type="evidence" value="ECO:0007669"/>
    <property type="project" value="UniProtKB-ARBA"/>
</dbReference>
<evidence type="ECO:0000313" key="8">
    <source>
        <dbReference type="Proteomes" id="UP000509510"/>
    </source>
</evidence>
<comment type="subcellular location">
    <subcellularLocation>
        <location evidence="1">Endomembrane system</location>
        <topology evidence="1">Peripheral membrane protein</topology>
    </subcellularLocation>
</comment>
<dbReference type="PANTHER" id="PTHR48050">
    <property type="entry name" value="STEROL 3-BETA-GLUCOSYLTRANSFERASE"/>
    <property type="match status" value="1"/>
</dbReference>
<evidence type="ECO:0000256" key="1">
    <source>
        <dbReference type="ARBA" id="ARBA00004184"/>
    </source>
</evidence>
<evidence type="ECO:0000256" key="2">
    <source>
        <dbReference type="ARBA" id="ARBA00022679"/>
    </source>
</evidence>
<dbReference type="OrthoDB" id="4221664at2759"/>
<dbReference type="GeneID" id="55991523"/>
<dbReference type="FunFam" id="3.40.50.2000:FF:000009">
    <property type="entry name" value="Sterol 3-beta-glucosyltransferase UGT80A2"/>
    <property type="match status" value="1"/>
</dbReference>
<evidence type="ECO:0000259" key="6">
    <source>
        <dbReference type="Pfam" id="PF06722"/>
    </source>
</evidence>
<dbReference type="Pfam" id="PF03033">
    <property type="entry name" value="Glyco_transf_28"/>
    <property type="match status" value="1"/>
</dbReference>
<dbReference type="InterPro" id="IPR010610">
    <property type="entry name" value="EryCIII-like_C"/>
</dbReference>
<feature type="region of interest" description="Disordered" evidence="4">
    <location>
        <begin position="1"/>
        <end position="24"/>
    </location>
</feature>
<dbReference type="EMBL" id="CP055899">
    <property type="protein sequence ID" value="QKX56913.1"/>
    <property type="molecule type" value="Genomic_DNA"/>
</dbReference>